<feature type="domain" description="DUF8035" evidence="2">
    <location>
        <begin position="409"/>
        <end position="462"/>
    </location>
</feature>
<dbReference type="PANTHER" id="PTHR42081:SF2">
    <property type="entry name" value="NIPPED-B-LIKE PROTEIN B"/>
    <property type="match status" value="1"/>
</dbReference>
<evidence type="ECO:0000313" key="4">
    <source>
        <dbReference type="Proteomes" id="UP001338125"/>
    </source>
</evidence>
<protein>
    <recommendedName>
        <fullName evidence="2">DUF8035 domain-containing protein</fullName>
    </recommendedName>
</protein>
<dbReference type="EMBL" id="JAVFKD010000010">
    <property type="protein sequence ID" value="KAK5994439.1"/>
    <property type="molecule type" value="Genomic_DNA"/>
</dbReference>
<feature type="compositionally biased region" description="Basic and acidic residues" evidence="1">
    <location>
        <begin position="576"/>
        <end position="629"/>
    </location>
</feature>
<feature type="compositionally biased region" description="Basic residues" evidence="1">
    <location>
        <begin position="473"/>
        <end position="483"/>
    </location>
</feature>
<evidence type="ECO:0000256" key="1">
    <source>
        <dbReference type="SAM" id="MobiDB-lite"/>
    </source>
</evidence>
<sequence>MSGGSIVEHIDAVDAYARTLFVRAKQSPTPSIASDVSLAVQQLHLALRHLRIEAADPDSLINSDHGDTYSRQLKPIIDGSESALRLLEHILDRYGAVGDHVIDGMSEGVAAAKSKLAHEKTVIDVFLDLVQLDHVSNAAVVDGSQPGLEAIKDKLDIVAQRLFARRGNGMADDDDSLWQDFRTELEKEGFSSKVLREHKDVLRAYIRELQNMSAMNGGAPPTVQGLLDNESRKSPRSRELAYSSHDNEKSTPTVKKGRPAPNEAPILPLQKQFSYDRHSMTSEEIANEISDSLALISTRDLMAMDTLNSGMAGLQLQPPNHAQGIPIPSPQNGHRFLTAGATDMLQPGGDVELSRSFNSHPGAAQPFGQLQLPHGGAAMYGSSAPSSYGGPPSPRLAPDSYGRDIPLEAQWTRIKRTLVSPEVLHRAGVRYEARPEYVAVLGRLTRDEIAHFAHLSAECRAARMGKPLPERHDRHKHERKGSKGRYDDRDSESYSSDESDDDNDKNSEKGTKSYPVIVSPPEPKKTSPTATVMPKPILKNKNQNHVRFEPEPHEVGKEDSRHDRDDRDRRDHRRRDRDDRYKDDYSRRRDDDRRRRDDDRYHKDDRYRERDDDYYRHHGSDRDRKDDRKSRRRVWGETLGAVGIGGAAVSLLGILAEAAVGG</sequence>
<dbReference type="PANTHER" id="PTHR42081">
    <property type="entry name" value="ZINC FINGER PROTEIN DHHC DOMAIN CONTAINING PROTEIN"/>
    <property type="match status" value="1"/>
</dbReference>
<name>A0ABR0SQQ8_9HYPO</name>
<gene>
    <name evidence="3" type="ORF">PT974_04913</name>
</gene>
<accession>A0ABR0SQQ8</accession>
<evidence type="ECO:0000313" key="3">
    <source>
        <dbReference type="EMBL" id="KAK5994439.1"/>
    </source>
</evidence>
<reference evidence="3 4" key="1">
    <citation type="submission" date="2024-01" db="EMBL/GenBank/DDBJ databases">
        <title>Complete genome of Cladobotryum mycophilum ATHUM6906.</title>
        <authorList>
            <person name="Christinaki A.C."/>
            <person name="Myridakis A.I."/>
            <person name="Kouvelis V.N."/>
        </authorList>
    </citation>
    <scope>NUCLEOTIDE SEQUENCE [LARGE SCALE GENOMIC DNA]</scope>
    <source>
        <strain evidence="3 4">ATHUM6906</strain>
    </source>
</reference>
<dbReference type="InterPro" id="IPR058348">
    <property type="entry name" value="DUF8035"/>
</dbReference>
<feature type="compositionally biased region" description="Low complexity" evidence="1">
    <location>
        <begin position="375"/>
        <end position="390"/>
    </location>
</feature>
<comment type="caution">
    <text evidence="3">The sequence shown here is derived from an EMBL/GenBank/DDBJ whole genome shotgun (WGS) entry which is preliminary data.</text>
</comment>
<proteinExistence type="predicted"/>
<evidence type="ECO:0000259" key="2">
    <source>
        <dbReference type="Pfam" id="PF26118"/>
    </source>
</evidence>
<dbReference type="Pfam" id="PF26118">
    <property type="entry name" value="DUF8035"/>
    <property type="match status" value="1"/>
</dbReference>
<feature type="region of interest" description="Disordered" evidence="1">
    <location>
        <begin position="463"/>
        <end position="632"/>
    </location>
</feature>
<feature type="compositionally biased region" description="Basic and acidic residues" evidence="1">
    <location>
        <begin position="546"/>
        <end position="569"/>
    </location>
</feature>
<feature type="region of interest" description="Disordered" evidence="1">
    <location>
        <begin position="372"/>
        <end position="401"/>
    </location>
</feature>
<keyword evidence="4" id="KW-1185">Reference proteome</keyword>
<organism evidence="3 4">
    <name type="scientific">Cladobotryum mycophilum</name>
    <dbReference type="NCBI Taxonomy" id="491253"/>
    <lineage>
        <taxon>Eukaryota</taxon>
        <taxon>Fungi</taxon>
        <taxon>Dikarya</taxon>
        <taxon>Ascomycota</taxon>
        <taxon>Pezizomycotina</taxon>
        <taxon>Sordariomycetes</taxon>
        <taxon>Hypocreomycetidae</taxon>
        <taxon>Hypocreales</taxon>
        <taxon>Hypocreaceae</taxon>
        <taxon>Cladobotryum</taxon>
    </lineage>
</organism>
<feature type="compositionally biased region" description="Basic and acidic residues" evidence="1">
    <location>
        <begin position="229"/>
        <end position="249"/>
    </location>
</feature>
<feature type="region of interest" description="Disordered" evidence="1">
    <location>
        <begin position="213"/>
        <end position="265"/>
    </location>
</feature>
<dbReference type="Proteomes" id="UP001338125">
    <property type="component" value="Unassembled WGS sequence"/>
</dbReference>